<comment type="similarity">
    <text evidence="7">Belongs to the binding-protein-dependent transport system permease family.</text>
</comment>
<dbReference type="CDD" id="cd06261">
    <property type="entry name" value="TM_PBP2"/>
    <property type="match status" value="1"/>
</dbReference>
<reference evidence="9 10" key="1">
    <citation type="submission" date="2023-07" db="EMBL/GenBank/DDBJ databases">
        <title>Genomic Encyclopedia of Type Strains, Phase IV (KMG-IV): sequencing the most valuable type-strain genomes for metagenomic binning, comparative biology and taxonomic classification.</title>
        <authorList>
            <person name="Goeker M."/>
        </authorList>
    </citation>
    <scope>NUCLEOTIDE SEQUENCE [LARGE SCALE GENOMIC DNA]</scope>
    <source>
        <strain evidence="9 10">DSM 3770</strain>
    </source>
</reference>
<evidence type="ECO:0000313" key="10">
    <source>
        <dbReference type="Proteomes" id="UP001241747"/>
    </source>
</evidence>
<dbReference type="Gene3D" id="1.10.3720.10">
    <property type="entry name" value="MetI-like"/>
    <property type="match status" value="1"/>
</dbReference>
<evidence type="ECO:0000313" key="9">
    <source>
        <dbReference type="EMBL" id="MDQ0506804.1"/>
    </source>
</evidence>
<feature type="transmembrane region" description="Helical" evidence="7">
    <location>
        <begin position="89"/>
        <end position="112"/>
    </location>
</feature>
<evidence type="ECO:0000256" key="7">
    <source>
        <dbReference type="RuleBase" id="RU363032"/>
    </source>
</evidence>
<keyword evidence="4 7" id="KW-0812">Transmembrane</keyword>
<dbReference type="SUPFAM" id="SSF161098">
    <property type="entry name" value="MetI-like"/>
    <property type="match status" value="1"/>
</dbReference>
<evidence type="ECO:0000259" key="8">
    <source>
        <dbReference type="PROSITE" id="PS50928"/>
    </source>
</evidence>
<dbReference type="PROSITE" id="PS50928">
    <property type="entry name" value="ABC_TM1"/>
    <property type="match status" value="1"/>
</dbReference>
<dbReference type="RefSeq" id="WP_272904205.1">
    <property type="nucleotide sequence ID" value="NZ_JABWGX010000014.1"/>
</dbReference>
<keyword evidence="6 7" id="KW-0472">Membrane</keyword>
<organism evidence="9 10">
    <name type="scientific">Xanthobacter agilis</name>
    <dbReference type="NCBI Taxonomy" id="47492"/>
    <lineage>
        <taxon>Bacteria</taxon>
        <taxon>Pseudomonadati</taxon>
        <taxon>Pseudomonadota</taxon>
        <taxon>Alphaproteobacteria</taxon>
        <taxon>Hyphomicrobiales</taxon>
        <taxon>Xanthobacteraceae</taxon>
        <taxon>Xanthobacter</taxon>
    </lineage>
</organism>
<feature type="transmembrane region" description="Helical" evidence="7">
    <location>
        <begin position="177"/>
        <end position="197"/>
    </location>
</feature>
<evidence type="ECO:0000256" key="5">
    <source>
        <dbReference type="ARBA" id="ARBA00022989"/>
    </source>
</evidence>
<evidence type="ECO:0000256" key="4">
    <source>
        <dbReference type="ARBA" id="ARBA00022692"/>
    </source>
</evidence>
<accession>A0ABU0LI63</accession>
<comment type="caution">
    <text evidence="9">The sequence shown here is derived from an EMBL/GenBank/DDBJ whole genome shotgun (WGS) entry which is preliminary data.</text>
</comment>
<proteinExistence type="inferred from homology"/>
<keyword evidence="2 7" id="KW-0813">Transport</keyword>
<keyword evidence="3" id="KW-1003">Cell membrane</keyword>
<gene>
    <name evidence="9" type="ORF">QOZ94_003619</name>
</gene>
<feature type="transmembrane region" description="Helical" evidence="7">
    <location>
        <begin position="203"/>
        <end position="225"/>
    </location>
</feature>
<dbReference type="EMBL" id="JAUSVY010000010">
    <property type="protein sequence ID" value="MDQ0506804.1"/>
    <property type="molecule type" value="Genomic_DNA"/>
</dbReference>
<dbReference type="Proteomes" id="UP001241747">
    <property type="component" value="Unassembled WGS sequence"/>
</dbReference>
<comment type="subcellular location">
    <subcellularLocation>
        <location evidence="1 7">Cell membrane</location>
        <topology evidence="1 7">Multi-pass membrane protein</topology>
    </subcellularLocation>
</comment>
<evidence type="ECO:0000256" key="2">
    <source>
        <dbReference type="ARBA" id="ARBA00022448"/>
    </source>
</evidence>
<feature type="transmembrane region" description="Helical" evidence="7">
    <location>
        <begin position="246"/>
        <end position="273"/>
    </location>
</feature>
<dbReference type="InterPro" id="IPR035906">
    <property type="entry name" value="MetI-like_sf"/>
</dbReference>
<evidence type="ECO:0000256" key="6">
    <source>
        <dbReference type="ARBA" id="ARBA00023136"/>
    </source>
</evidence>
<protein>
    <submittedName>
        <fullName evidence="9">NitT/TauT family transport system permease protein</fullName>
    </submittedName>
</protein>
<keyword evidence="5 7" id="KW-1133">Transmembrane helix</keyword>
<feature type="transmembrane region" description="Helical" evidence="7">
    <location>
        <begin position="143"/>
        <end position="165"/>
    </location>
</feature>
<feature type="transmembrane region" description="Helical" evidence="7">
    <location>
        <begin position="35"/>
        <end position="52"/>
    </location>
</feature>
<evidence type="ECO:0000256" key="1">
    <source>
        <dbReference type="ARBA" id="ARBA00004651"/>
    </source>
</evidence>
<name>A0ABU0LI63_XANAG</name>
<evidence type="ECO:0000256" key="3">
    <source>
        <dbReference type="ARBA" id="ARBA00022475"/>
    </source>
</evidence>
<dbReference type="PANTHER" id="PTHR30151">
    <property type="entry name" value="ALKANE SULFONATE ABC TRANSPORTER-RELATED, MEMBRANE SUBUNIT"/>
    <property type="match status" value="1"/>
</dbReference>
<dbReference type="InterPro" id="IPR000515">
    <property type="entry name" value="MetI-like"/>
</dbReference>
<feature type="transmembrane region" description="Helical" evidence="7">
    <location>
        <begin position="298"/>
        <end position="318"/>
    </location>
</feature>
<sequence>MSSTEIRAGGAHPGTQPAALGPARGAPAGLHWSQTLPAGAILAGLLLATAWPGSEEGFPLYLVLFAVGVGVVALARWRLAGSDVARQSVCDVAAILYTILLAWQLATAHFAVLDPMLFPPPELTLRLFVKELPDLLDCLRSSLILLVSGFGAALALSLPLGLYVGWHSRLHHAVSPFTKILGTIPPVVFIPYIVHLLPSFRSASIVVIFIGAFWPIFINTVAGVFNVPKGLIDSGRVLNLSTRKMLLRVVLPAALPSICTGASLALCFSFLLLTAAEVIGANSGIGWYVHYFSDFADYHRVVVGIIFIGIVVVAITLATERLERHLLRWRS</sequence>
<dbReference type="PANTHER" id="PTHR30151:SF0">
    <property type="entry name" value="ABC TRANSPORTER PERMEASE PROTEIN MJ0413-RELATED"/>
    <property type="match status" value="1"/>
</dbReference>
<feature type="transmembrane region" description="Helical" evidence="7">
    <location>
        <begin position="58"/>
        <end position="77"/>
    </location>
</feature>
<dbReference type="Pfam" id="PF00528">
    <property type="entry name" value="BPD_transp_1"/>
    <property type="match status" value="1"/>
</dbReference>
<feature type="domain" description="ABC transmembrane type-1" evidence="8">
    <location>
        <begin position="139"/>
        <end position="319"/>
    </location>
</feature>
<keyword evidence="10" id="KW-1185">Reference proteome</keyword>